<keyword evidence="2" id="KW-0378">Hydrolase</keyword>
<dbReference type="GO" id="GO:0016787">
    <property type="term" value="F:hydrolase activity"/>
    <property type="evidence" value="ECO:0007669"/>
    <property type="project" value="UniProtKB-KW"/>
</dbReference>
<dbReference type="Gene3D" id="3.40.50.1820">
    <property type="entry name" value="alpha/beta hydrolase"/>
    <property type="match status" value="1"/>
</dbReference>
<evidence type="ECO:0000313" key="2">
    <source>
        <dbReference type="EMBL" id="TDC78316.1"/>
    </source>
</evidence>
<dbReference type="Proteomes" id="UP000295345">
    <property type="component" value="Unassembled WGS sequence"/>
</dbReference>
<dbReference type="SUPFAM" id="SSF53474">
    <property type="entry name" value="alpha/beta-Hydrolases"/>
    <property type="match status" value="1"/>
</dbReference>
<dbReference type="InterPro" id="IPR000073">
    <property type="entry name" value="AB_hydrolase_1"/>
</dbReference>
<keyword evidence="3" id="KW-1185">Reference proteome</keyword>
<name>A0A4R4TNN6_9ACTN</name>
<feature type="domain" description="AB hydrolase-1" evidence="1">
    <location>
        <begin position="24"/>
        <end position="235"/>
    </location>
</feature>
<protein>
    <submittedName>
        <fullName evidence="2">Alpha/beta hydrolase</fullName>
    </submittedName>
</protein>
<dbReference type="OrthoDB" id="8444301at2"/>
<accession>A0A4R4TNN6</accession>
<organism evidence="2 3">
    <name type="scientific">Streptomyces hainanensis</name>
    <dbReference type="NCBI Taxonomy" id="402648"/>
    <lineage>
        <taxon>Bacteria</taxon>
        <taxon>Bacillati</taxon>
        <taxon>Actinomycetota</taxon>
        <taxon>Actinomycetes</taxon>
        <taxon>Kitasatosporales</taxon>
        <taxon>Streptomycetaceae</taxon>
        <taxon>Streptomyces</taxon>
    </lineage>
</organism>
<dbReference type="PANTHER" id="PTHR43194">
    <property type="entry name" value="HYDROLASE ALPHA/BETA FOLD FAMILY"/>
    <property type="match status" value="1"/>
</dbReference>
<comment type="caution">
    <text evidence="2">The sequence shown here is derived from an EMBL/GenBank/DDBJ whole genome shotgun (WGS) entry which is preliminary data.</text>
</comment>
<reference evidence="2 3" key="1">
    <citation type="submission" date="2019-03" db="EMBL/GenBank/DDBJ databases">
        <title>Draft genome sequences of novel Actinobacteria.</title>
        <authorList>
            <person name="Sahin N."/>
            <person name="Ay H."/>
            <person name="Saygin H."/>
        </authorList>
    </citation>
    <scope>NUCLEOTIDE SEQUENCE [LARGE SCALE GENOMIC DNA]</scope>
    <source>
        <strain evidence="2 3">DSM 41900</strain>
    </source>
</reference>
<dbReference type="AlphaFoldDB" id="A0A4R4TNN6"/>
<dbReference type="PANTHER" id="PTHR43194:SF2">
    <property type="entry name" value="PEROXISOMAL MEMBRANE PROTEIN LPX1"/>
    <property type="match status" value="1"/>
</dbReference>
<evidence type="ECO:0000259" key="1">
    <source>
        <dbReference type="Pfam" id="PF12697"/>
    </source>
</evidence>
<evidence type="ECO:0000313" key="3">
    <source>
        <dbReference type="Proteomes" id="UP000295345"/>
    </source>
</evidence>
<sequence>MGTTERPHVREWRNERGDGDRTAVLLHGLSGSSATWWRLGPWLAERHGYRVLAPDLAGHGRSARAASYSRERWADDLLDVLPAGPELAIGHSLGGVLLAMVADRLRPARAVYEDPAWYPWSGAGYGEVQPAIRAFKRWTAEDVRAAHPTWSDEAVGVRLAELRDWDPETTRMRYLETAHVPVFPVVPSLVLLADPSDLTPPPLADHFEEVGFVCRTVPGAGHFAHVDDPDGFLAALGDWA</sequence>
<dbReference type="InterPro" id="IPR029058">
    <property type="entry name" value="AB_hydrolase_fold"/>
</dbReference>
<dbReference type="EMBL" id="SMKI01000035">
    <property type="protein sequence ID" value="TDC78316.1"/>
    <property type="molecule type" value="Genomic_DNA"/>
</dbReference>
<proteinExistence type="predicted"/>
<dbReference type="Pfam" id="PF12697">
    <property type="entry name" value="Abhydrolase_6"/>
    <property type="match status" value="1"/>
</dbReference>
<gene>
    <name evidence="2" type="ORF">E1283_05280</name>
</gene>
<dbReference type="InterPro" id="IPR050228">
    <property type="entry name" value="Carboxylesterase_BioH"/>
</dbReference>
<dbReference type="RefSeq" id="WP_132816693.1">
    <property type="nucleotide sequence ID" value="NZ_SMKI01000035.1"/>
</dbReference>